<accession>V7APZ1</accession>
<protein>
    <recommendedName>
        <fullName evidence="4">Mannan endo-1,4-beta-mannosidase</fullName>
    </recommendedName>
</protein>
<dbReference type="EMBL" id="CM002297">
    <property type="protein sequence ID" value="ESW06658.1"/>
    <property type="molecule type" value="Genomic_DNA"/>
</dbReference>
<dbReference type="InterPro" id="IPR017853">
    <property type="entry name" value="GH"/>
</dbReference>
<proteinExistence type="predicted"/>
<evidence type="ECO:0008006" key="4">
    <source>
        <dbReference type="Google" id="ProtNLM"/>
    </source>
</evidence>
<dbReference type="STRING" id="3885.V7APZ1"/>
<feature type="chain" id="PRO_5004755830" description="Mannan endo-1,4-beta-mannosidase" evidence="1">
    <location>
        <begin position="26"/>
        <end position="145"/>
    </location>
</feature>
<dbReference type="SUPFAM" id="SSF51445">
    <property type="entry name" value="(Trans)glycosidases"/>
    <property type="match status" value="1"/>
</dbReference>
<dbReference type="Gene3D" id="3.20.20.80">
    <property type="entry name" value="Glycosidases"/>
    <property type="match status" value="1"/>
</dbReference>
<dbReference type="eggNOG" id="ENOG502QS4Q">
    <property type="taxonomic scope" value="Eukaryota"/>
</dbReference>
<dbReference type="Gramene" id="ESW06658">
    <property type="protein sequence ID" value="ESW06658"/>
    <property type="gene ID" value="PHAVU_010G065900g"/>
</dbReference>
<evidence type="ECO:0000313" key="3">
    <source>
        <dbReference type="Proteomes" id="UP000000226"/>
    </source>
</evidence>
<gene>
    <name evidence="2" type="ORF">PHAVU_010G065900g</name>
</gene>
<evidence type="ECO:0000313" key="2">
    <source>
        <dbReference type="EMBL" id="ESW06658.1"/>
    </source>
</evidence>
<keyword evidence="1" id="KW-0732">Signal</keyword>
<dbReference type="OrthoDB" id="1431854at2759"/>
<dbReference type="PANTHER" id="PTHR31451">
    <property type="match status" value="1"/>
</dbReference>
<dbReference type="SMR" id="V7APZ1"/>
<dbReference type="InterPro" id="IPR045053">
    <property type="entry name" value="MAN-like"/>
</dbReference>
<reference evidence="3" key="1">
    <citation type="journal article" date="2014" name="Nat. Genet.">
        <title>A reference genome for common bean and genome-wide analysis of dual domestications.</title>
        <authorList>
            <person name="Schmutz J."/>
            <person name="McClean P.E."/>
            <person name="Mamidi S."/>
            <person name="Wu G.A."/>
            <person name="Cannon S.B."/>
            <person name="Grimwood J."/>
            <person name="Jenkins J."/>
            <person name="Shu S."/>
            <person name="Song Q."/>
            <person name="Chavarro C."/>
            <person name="Torres-Torres M."/>
            <person name="Geffroy V."/>
            <person name="Moghaddam S.M."/>
            <person name="Gao D."/>
            <person name="Abernathy B."/>
            <person name="Barry K."/>
            <person name="Blair M."/>
            <person name="Brick M.A."/>
            <person name="Chovatia M."/>
            <person name="Gepts P."/>
            <person name="Goodstein D.M."/>
            <person name="Gonzales M."/>
            <person name="Hellsten U."/>
            <person name="Hyten D.L."/>
            <person name="Jia G."/>
            <person name="Kelly J.D."/>
            <person name="Kudrna D."/>
            <person name="Lee R."/>
            <person name="Richard M.M."/>
            <person name="Miklas P.N."/>
            <person name="Osorno J.M."/>
            <person name="Rodrigues J."/>
            <person name="Thareau V."/>
            <person name="Urrea C.A."/>
            <person name="Wang M."/>
            <person name="Yu Y."/>
            <person name="Zhang M."/>
            <person name="Wing R.A."/>
            <person name="Cregan P.B."/>
            <person name="Rokhsar D.S."/>
            <person name="Jackson S.A."/>
        </authorList>
    </citation>
    <scope>NUCLEOTIDE SEQUENCE [LARGE SCALE GENOMIC DNA]</scope>
    <source>
        <strain evidence="3">cv. G19833</strain>
    </source>
</reference>
<dbReference type="Proteomes" id="UP000000226">
    <property type="component" value="Chromosome 10"/>
</dbReference>
<dbReference type="PANTHER" id="PTHR31451:SF60">
    <property type="entry name" value="MANNAN ENDO-1,4-BETA-MANNOSIDASE 1"/>
    <property type="match status" value="1"/>
</dbReference>
<dbReference type="AlphaFoldDB" id="V7APZ1"/>
<feature type="signal peptide" evidence="1">
    <location>
        <begin position="1"/>
        <end position="25"/>
    </location>
</feature>
<dbReference type="GO" id="GO:0016985">
    <property type="term" value="F:mannan endo-1,4-beta-mannosidase activity"/>
    <property type="evidence" value="ECO:0007669"/>
    <property type="project" value="UniProtKB-EC"/>
</dbReference>
<name>V7APZ1_PHAVU</name>
<sequence>MKLGLFLFSLVLYLILEPGIFKVEADDHDDEFVKVRGVQLVLNERPYYANGYNAYWLMYMASDPSQRNKVSSTFQVAANHGLRIGRTWAFSNGGDRLLQYSPGSYNEDMFLERNNVEWAKTEGQSLHNEDDFFTNPIVQGFYKNH</sequence>
<organism evidence="2 3">
    <name type="scientific">Phaseolus vulgaris</name>
    <name type="common">Kidney bean</name>
    <name type="synonym">French bean</name>
    <dbReference type="NCBI Taxonomy" id="3885"/>
    <lineage>
        <taxon>Eukaryota</taxon>
        <taxon>Viridiplantae</taxon>
        <taxon>Streptophyta</taxon>
        <taxon>Embryophyta</taxon>
        <taxon>Tracheophyta</taxon>
        <taxon>Spermatophyta</taxon>
        <taxon>Magnoliopsida</taxon>
        <taxon>eudicotyledons</taxon>
        <taxon>Gunneridae</taxon>
        <taxon>Pentapetalae</taxon>
        <taxon>rosids</taxon>
        <taxon>fabids</taxon>
        <taxon>Fabales</taxon>
        <taxon>Fabaceae</taxon>
        <taxon>Papilionoideae</taxon>
        <taxon>50 kb inversion clade</taxon>
        <taxon>NPAAA clade</taxon>
        <taxon>indigoferoid/millettioid clade</taxon>
        <taxon>Phaseoleae</taxon>
        <taxon>Phaseolus</taxon>
    </lineage>
</organism>
<dbReference type="OMA" id="ERNNVEW"/>
<keyword evidence="3" id="KW-1185">Reference proteome</keyword>
<evidence type="ECO:0000256" key="1">
    <source>
        <dbReference type="SAM" id="SignalP"/>
    </source>
</evidence>